<sequence length="71" mass="8022">MCRRHVGRDWVSWVILECEVTLPSIKLDKAVPVAVLRSVCLCVWARLCRLSCAFDVDEDEDVAANVDISVF</sequence>
<organism evidence="2">
    <name type="scientific">Drosophila sechellia</name>
    <name type="common">Fruit fly</name>
    <dbReference type="NCBI Taxonomy" id="7238"/>
    <lineage>
        <taxon>Eukaryota</taxon>
        <taxon>Metazoa</taxon>
        <taxon>Ecdysozoa</taxon>
        <taxon>Arthropoda</taxon>
        <taxon>Hexapoda</taxon>
        <taxon>Insecta</taxon>
        <taxon>Pterygota</taxon>
        <taxon>Neoptera</taxon>
        <taxon>Endopterygota</taxon>
        <taxon>Diptera</taxon>
        <taxon>Brachycera</taxon>
        <taxon>Muscomorpha</taxon>
        <taxon>Ephydroidea</taxon>
        <taxon>Drosophilidae</taxon>
        <taxon>Drosophila</taxon>
        <taxon>Sophophora</taxon>
    </lineage>
</organism>
<gene>
    <name evidence="1" type="primary">Dsec\GM16294</name>
    <name evidence="1" type="ORF">Dsec_GM16294</name>
</gene>
<keyword evidence="2" id="KW-1185">Reference proteome</keyword>
<proteinExistence type="predicted"/>
<name>B4IH08_DROSE</name>
<evidence type="ECO:0000313" key="1">
    <source>
        <dbReference type="EMBL" id="EDW49126.1"/>
    </source>
</evidence>
<protein>
    <submittedName>
        <fullName evidence="1">GM16294</fullName>
    </submittedName>
</protein>
<reference evidence="1 2" key="1">
    <citation type="journal article" date="2007" name="Nature">
        <title>Evolution of genes and genomes on the Drosophila phylogeny.</title>
        <authorList>
            <consortium name="Drosophila 12 Genomes Consortium"/>
            <person name="Clark A.G."/>
            <person name="Eisen M.B."/>
            <person name="Smith D.R."/>
            <person name="Bergman C.M."/>
            <person name="Oliver B."/>
            <person name="Markow T.A."/>
            <person name="Kaufman T.C."/>
            <person name="Kellis M."/>
            <person name="Gelbart W."/>
            <person name="Iyer V.N."/>
            <person name="Pollard D.A."/>
            <person name="Sackton T.B."/>
            <person name="Larracuente A.M."/>
            <person name="Singh N.D."/>
            <person name="Abad J.P."/>
            <person name="Abt D.N."/>
            <person name="Adryan B."/>
            <person name="Aguade M."/>
            <person name="Akashi H."/>
            <person name="Anderson W.W."/>
            <person name="Aquadro C.F."/>
            <person name="Ardell D.H."/>
            <person name="Arguello R."/>
            <person name="Artieri C.G."/>
            <person name="Barbash D.A."/>
            <person name="Barker D."/>
            <person name="Barsanti P."/>
            <person name="Batterham P."/>
            <person name="Batzoglou S."/>
            <person name="Begun D."/>
            <person name="Bhutkar A."/>
            <person name="Blanco E."/>
            <person name="Bosak S.A."/>
            <person name="Bradley R.K."/>
            <person name="Brand A.D."/>
            <person name="Brent M.R."/>
            <person name="Brooks A.N."/>
            <person name="Brown R.H."/>
            <person name="Butlin R.K."/>
            <person name="Caggese C."/>
            <person name="Calvi B.R."/>
            <person name="Bernardo de Carvalho A."/>
            <person name="Caspi A."/>
            <person name="Castrezana S."/>
            <person name="Celniker S.E."/>
            <person name="Chang J.L."/>
            <person name="Chapple C."/>
            <person name="Chatterji S."/>
            <person name="Chinwalla A."/>
            <person name="Civetta A."/>
            <person name="Clifton S.W."/>
            <person name="Comeron J.M."/>
            <person name="Costello J.C."/>
            <person name="Coyne J.A."/>
            <person name="Daub J."/>
            <person name="David R.G."/>
            <person name="Delcher A.L."/>
            <person name="Delehaunty K."/>
            <person name="Do C.B."/>
            <person name="Ebling H."/>
            <person name="Edwards K."/>
            <person name="Eickbush T."/>
            <person name="Evans J.D."/>
            <person name="Filipski A."/>
            <person name="Findeiss S."/>
            <person name="Freyhult E."/>
            <person name="Fulton L."/>
            <person name="Fulton R."/>
            <person name="Garcia A.C."/>
            <person name="Gardiner A."/>
            <person name="Garfield D.A."/>
            <person name="Garvin B.E."/>
            <person name="Gibson G."/>
            <person name="Gilbert D."/>
            <person name="Gnerre S."/>
            <person name="Godfrey J."/>
            <person name="Good R."/>
            <person name="Gotea V."/>
            <person name="Gravely B."/>
            <person name="Greenberg A.J."/>
            <person name="Griffiths-Jones S."/>
            <person name="Gross S."/>
            <person name="Guigo R."/>
            <person name="Gustafson E.A."/>
            <person name="Haerty W."/>
            <person name="Hahn M.W."/>
            <person name="Halligan D.L."/>
            <person name="Halpern A.L."/>
            <person name="Halter G.M."/>
            <person name="Han M.V."/>
            <person name="Heger A."/>
            <person name="Hillier L."/>
            <person name="Hinrichs A.S."/>
            <person name="Holmes I."/>
            <person name="Hoskins R.A."/>
            <person name="Hubisz M.J."/>
            <person name="Hultmark D."/>
            <person name="Huntley M.A."/>
            <person name="Jaffe D.B."/>
            <person name="Jagadeeshan S."/>
            <person name="Jeck W.R."/>
            <person name="Johnson J."/>
            <person name="Jones C.D."/>
            <person name="Jordan W.C."/>
            <person name="Karpen G.H."/>
            <person name="Kataoka E."/>
            <person name="Keightley P.D."/>
            <person name="Kheradpour P."/>
            <person name="Kirkness E.F."/>
            <person name="Koerich L.B."/>
            <person name="Kristiansen K."/>
            <person name="Kudrna D."/>
            <person name="Kulathinal R.J."/>
            <person name="Kumar S."/>
            <person name="Kwok R."/>
            <person name="Lander E."/>
            <person name="Langley C.H."/>
            <person name="Lapoint R."/>
            <person name="Lazzaro B.P."/>
            <person name="Lee S.J."/>
            <person name="Levesque L."/>
            <person name="Li R."/>
            <person name="Lin C.F."/>
            <person name="Lin M.F."/>
            <person name="Lindblad-Toh K."/>
            <person name="Llopart A."/>
            <person name="Long M."/>
            <person name="Low L."/>
            <person name="Lozovsky E."/>
            <person name="Lu J."/>
            <person name="Luo M."/>
            <person name="Machado C.A."/>
            <person name="Makalowski W."/>
            <person name="Marzo M."/>
            <person name="Matsuda M."/>
            <person name="Matzkin L."/>
            <person name="McAllister B."/>
            <person name="McBride C.S."/>
            <person name="McKernan B."/>
            <person name="McKernan K."/>
            <person name="Mendez-Lago M."/>
            <person name="Minx P."/>
            <person name="Mollenhauer M.U."/>
            <person name="Montooth K."/>
            <person name="Mount S.M."/>
            <person name="Mu X."/>
            <person name="Myers E."/>
            <person name="Negre B."/>
            <person name="Newfeld S."/>
            <person name="Nielsen R."/>
            <person name="Noor M.A."/>
            <person name="O'Grady P."/>
            <person name="Pachter L."/>
            <person name="Papaceit M."/>
            <person name="Parisi M.J."/>
            <person name="Parisi M."/>
            <person name="Parts L."/>
            <person name="Pedersen J.S."/>
            <person name="Pesole G."/>
            <person name="Phillippy A.M."/>
            <person name="Ponting C.P."/>
            <person name="Pop M."/>
            <person name="Porcelli D."/>
            <person name="Powell J.R."/>
            <person name="Prohaska S."/>
            <person name="Pruitt K."/>
            <person name="Puig M."/>
            <person name="Quesneville H."/>
            <person name="Ram K.R."/>
            <person name="Rand D."/>
            <person name="Rasmussen M.D."/>
            <person name="Reed L.K."/>
            <person name="Reenan R."/>
            <person name="Reily A."/>
            <person name="Remington K.A."/>
            <person name="Rieger T.T."/>
            <person name="Ritchie M.G."/>
            <person name="Robin C."/>
            <person name="Rogers Y.H."/>
            <person name="Rohde C."/>
            <person name="Rozas J."/>
            <person name="Rubenfield M.J."/>
            <person name="Ruiz A."/>
            <person name="Russo S."/>
            <person name="Salzberg S.L."/>
            <person name="Sanchez-Gracia A."/>
            <person name="Saranga D.J."/>
            <person name="Sato H."/>
            <person name="Schaeffer S.W."/>
            <person name="Schatz M.C."/>
            <person name="Schlenke T."/>
            <person name="Schwartz R."/>
            <person name="Segarra C."/>
            <person name="Singh R.S."/>
            <person name="Sirot L."/>
            <person name="Sirota M."/>
            <person name="Sisneros N.B."/>
            <person name="Smith C.D."/>
            <person name="Smith T.F."/>
            <person name="Spieth J."/>
            <person name="Stage D.E."/>
            <person name="Stark A."/>
            <person name="Stephan W."/>
            <person name="Strausberg R.L."/>
            <person name="Strempel S."/>
            <person name="Sturgill D."/>
            <person name="Sutton G."/>
            <person name="Sutton G.G."/>
            <person name="Tao W."/>
            <person name="Teichmann S."/>
            <person name="Tobari Y.N."/>
            <person name="Tomimura Y."/>
            <person name="Tsolas J.M."/>
            <person name="Valente V.L."/>
            <person name="Venter E."/>
            <person name="Venter J.C."/>
            <person name="Vicario S."/>
            <person name="Vieira F.G."/>
            <person name="Vilella A.J."/>
            <person name="Villasante A."/>
            <person name="Walenz B."/>
            <person name="Wang J."/>
            <person name="Wasserman M."/>
            <person name="Watts T."/>
            <person name="Wilson D."/>
            <person name="Wilson R.K."/>
            <person name="Wing R.A."/>
            <person name="Wolfner M.F."/>
            <person name="Wong A."/>
            <person name="Wong G.K."/>
            <person name="Wu C.I."/>
            <person name="Wu G."/>
            <person name="Yamamoto D."/>
            <person name="Yang H.P."/>
            <person name="Yang S.P."/>
            <person name="Yorke J.A."/>
            <person name="Yoshida K."/>
            <person name="Zdobnov E."/>
            <person name="Zhang P."/>
            <person name="Zhang Y."/>
            <person name="Zimin A.V."/>
            <person name="Baldwin J."/>
            <person name="Abdouelleil A."/>
            <person name="Abdulkadir J."/>
            <person name="Abebe A."/>
            <person name="Abera B."/>
            <person name="Abreu J."/>
            <person name="Acer S.C."/>
            <person name="Aftuck L."/>
            <person name="Alexander A."/>
            <person name="An P."/>
            <person name="Anderson E."/>
            <person name="Anderson S."/>
            <person name="Arachi H."/>
            <person name="Azer M."/>
            <person name="Bachantsang P."/>
            <person name="Barry A."/>
            <person name="Bayul T."/>
            <person name="Berlin A."/>
            <person name="Bessette D."/>
            <person name="Bloom T."/>
            <person name="Blye J."/>
            <person name="Boguslavskiy L."/>
            <person name="Bonnet C."/>
            <person name="Boukhgalter B."/>
            <person name="Bourzgui I."/>
            <person name="Brown A."/>
            <person name="Cahill P."/>
            <person name="Channer S."/>
            <person name="Cheshatsang Y."/>
            <person name="Chuda L."/>
            <person name="Citroen M."/>
            <person name="Collymore A."/>
            <person name="Cooke P."/>
            <person name="Costello M."/>
            <person name="D'Aco K."/>
            <person name="Daza R."/>
            <person name="De Haan G."/>
            <person name="DeGray S."/>
            <person name="DeMaso C."/>
            <person name="Dhargay N."/>
            <person name="Dooley K."/>
            <person name="Dooley E."/>
            <person name="Doricent M."/>
            <person name="Dorje P."/>
            <person name="Dorjee K."/>
            <person name="Dupes A."/>
            <person name="Elong R."/>
            <person name="Falk J."/>
            <person name="Farina A."/>
            <person name="Faro S."/>
            <person name="Ferguson D."/>
            <person name="Fisher S."/>
            <person name="Foley C.D."/>
            <person name="Franke A."/>
            <person name="Friedrich D."/>
            <person name="Gadbois L."/>
            <person name="Gearin G."/>
            <person name="Gearin C.R."/>
            <person name="Giannoukos G."/>
            <person name="Goode T."/>
            <person name="Graham J."/>
            <person name="Grandbois E."/>
            <person name="Grewal S."/>
            <person name="Gyaltsen K."/>
            <person name="Hafez N."/>
            <person name="Hagos B."/>
            <person name="Hall J."/>
            <person name="Henson C."/>
            <person name="Hollinger A."/>
            <person name="Honan T."/>
            <person name="Huard M.D."/>
            <person name="Hughes L."/>
            <person name="Hurhula B."/>
            <person name="Husby M.E."/>
            <person name="Kamat A."/>
            <person name="Kanga B."/>
            <person name="Kashin S."/>
            <person name="Khazanovich D."/>
            <person name="Kisner P."/>
            <person name="Lance K."/>
            <person name="Lara M."/>
            <person name="Lee W."/>
            <person name="Lennon N."/>
            <person name="Letendre F."/>
            <person name="LeVine R."/>
            <person name="Lipovsky A."/>
            <person name="Liu X."/>
            <person name="Liu J."/>
            <person name="Liu S."/>
            <person name="Lokyitsang T."/>
            <person name="Lokyitsang Y."/>
            <person name="Lubonja R."/>
            <person name="Lui A."/>
            <person name="MacDonald P."/>
            <person name="Magnisalis V."/>
            <person name="Maru K."/>
            <person name="Matthews C."/>
            <person name="McCusker W."/>
            <person name="McDonough S."/>
            <person name="Mehta T."/>
            <person name="Meldrim J."/>
            <person name="Meneus L."/>
            <person name="Mihai O."/>
            <person name="Mihalev A."/>
            <person name="Mihova T."/>
            <person name="Mittelman R."/>
            <person name="Mlenga V."/>
            <person name="Montmayeur A."/>
            <person name="Mulrain L."/>
            <person name="Navidi A."/>
            <person name="Naylor J."/>
            <person name="Negash T."/>
            <person name="Nguyen T."/>
            <person name="Nguyen N."/>
            <person name="Nicol R."/>
            <person name="Norbu C."/>
            <person name="Norbu N."/>
            <person name="Novod N."/>
            <person name="O'Neill B."/>
            <person name="Osman S."/>
            <person name="Markiewicz E."/>
            <person name="Oyono O.L."/>
            <person name="Patti C."/>
            <person name="Phunkhang P."/>
            <person name="Pierre F."/>
            <person name="Priest M."/>
            <person name="Raghuraman S."/>
            <person name="Rege F."/>
            <person name="Reyes R."/>
            <person name="Rise C."/>
            <person name="Rogov P."/>
            <person name="Ross K."/>
            <person name="Ryan E."/>
            <person name="Settipalli S."/>
            <person name="Shea T."/>
            <person name="Sherpa N."/>
            <person name="Shi L."/>
            <person name="Shih D."/>
            <person name="Sparrow T."/>
            <person name="Spaulding J."/>
            <person name="Stalker J."/>
            <person name="Stange-Thomann N."/>
            <person name="Stavropoulos S."/>
            <person name="Stone C."/>
            <person name="Strader C."/>
            <person name="Tesfaye S."/>
            <person name="Thomson T."/>
            <person name="Thoulutsang Y."/>
            <person name="Thoulutsang D."/>
            <person name="Topham K."/>
            <person name="Topping I."/>
            <person name="Tsamla T."/>
            <person name="Vassiliev H."/>
            <person name="Vo A."/>
            <person name="Wangchuk T."/>
            <person name="Wangdi T."/>
            <person name="Weiand M."/>
            <person name="Wilkinson J."/>
            <person name="Wilson A."/>
            <person name="Yadav S."/>
            <person name="Young G."/>
            <person name="Yu Q."/>
            <person name="Zembek L."/>
            <person name="Zhong D."/>
            <person name="Zimmer A."/>
            <person name="Zwirko Z."/>
            <person name="Jaffe D.B."/>
            <person name="Alvarez P."/>
            <person name="Brockman W."/>
            <person name="Butler J."/>
            <person name="Chin C."/>
            <person name="Gnerre S."/>
            <person name="Grabherr M."/>
            <person name="Kleber M."/>
            <person name="Mauceli E."/>
            <person name="MacCallum I."/>
        </authorList>
    </citation>
    <scope>NUCLEOTIDE SEQUENCE [LARGE SCALE GENOMIC DNA]</scope>
    <source>
        <strain evidence="2">Rob3c / Tucson 14021-0248.25</strain>
    </source>
</reference>
<dbReference type="EMBL" id="CH480837">
    <property type="protein sequence ID" value="EDW49126.1"/>
    <property type="molecule type" value="Genomic_DNA"/>
</dbReference>
<dbReference type="AlphaFoldDB" id="B4IH08"/>
<dbReference type="HOGENOM" id="CLU_2742779_0_0_1"/>
<evidence type="ECO:0000313" key="2">
    <source>
        <dbReference type="Proteomes" id="UP000001292"/>
    </source>
</evidence>
<dbReference type="Proteomes" id="UP000001292">
    <property type="component" value="Unassembled WGS sequence"/>
</dbReference>
<accession>B4IH08</accession>